<comment type="caution">
    <text evidence="1">The sequence shown here is derived from an EMBL/GenBank/DDBJ whole genome shotgun (WGS) entry which is preliminary data.</text>
</comment>
<organism evidence="1">
    <name type="scientific">bioreactor metagenome</name>
    <dbReference type="NCBI Taxonomy" id="1076179"/>
    <lineage>
        <taxon>unclassified sequences</taxon>
        <taxon>metagenomes</taxon>
        <taxon>ecological metagenomes</taxon>
    </lineage>
</organism>
<dbReference type="EMBL" id="VSSQ01000050">
    <property type="protein sequence ID" value="MPL70050.1"/>
    <property type="molecule type" value="Genomic_DNA"/>
</dbReference>
<dbReference type="InterPro" id="IPR008969">
    <property type="entry name" value="CarboxyPept-like_regulatory"/>
</dbReference>
<sequence length="505" mass="59124">MKRFIVLLVSLFCCYLLFPQNVTIKGHIIASSDGLPVKDVNISVKGKTIGTSSNEKGNFILKNVSLPCDLKISHIAYLPKEVSLTKKDISKRNTIELNISLADKTTPISEIIIRTKPYYRLERLVYDFEIDDNYVYTITNKNDKKHLSVFTFEDYRKRTQEIPKECNEVSYDLQNKLRVKKEGKDDYWRISSSDTSLKYYIYDSLINGVGYIIASPKNYTENKYNAFNIWFKDYFKEGKGYQIETLVSNGVNLVACFDDGVYISNEGGWWRQYKELYRIYTDSKGKIKFRKVYYVFCDIDEWLNFNTTTSPLQNIISDNLNLSNRQIDKFNSLMRSTSIVDSYINRAIYTHLKIIDPSTGWLIFNPGHLYTEYMKKPYPVPVYFEATAKHLYIFNYEKGVIHKIDENNTFISSTKMDSIVMKDCMNQILFDRESNRCFIRQNQTTLKEIDLTTGKYIRTINLPQPKIEKIRIVKNYIYYTAAVEGANALERQLFKLKINDELTQE</sequence>
<dbReference type="Pfam" id="PF13715">
    <property type="entry name" value="CarbopepD_reg_2"/>
    <property type="match status" value="1"/>
</dbReference>
<protein>
    <recommendedName>
        <fullName evidence="2">Carboxypeptidase-like regulatory domain-containing protein</fullName>
    </recommendedName>
</protein>
<name>A0A644TT31_9ZZZZ</name>
<gene>
    <name evidence="1" type="ORF">SDC9_15801</name>
</gene>
<dbReference type="SUPFAM" id="SSF49464">
    <property type="entry name" value="Carboxypeptidase regulatory domain-like"/>
    <property type="match status" value="1"/>
</dbReference>
<evidence type="ECO:0000313" key="1">
    <source>
        <dbReference type="EMBL" id="MPL70050.1"/>
    </source>
</evidence>
<reference evidence="1" key="1">
    <citation type="submission" date="2019-08" db="EMBL/GenBank/DDBJ databases">
        <authorList>
            <person name="Kucharzyk K."/>
            <person name="Murdoch R.W."/>
            <person name="Higgins S."/>
            <person name="Loffler F."/>
        </authorList>
    </citation>
    <scope>NUCLEOTIDE SEQUENCE</scope>
</reference>
<evidence type="ECO:0008006" key="2">
    <source>
        <dbReference type="Google" id="ProtNLM"/>
    </source>
</evidence>
<dbReference type="AlphaFoldDB" id="A0A644TT31"/>
<accession>A0A644TT31</accession>
<proteinExistence type="predicted"/>
<dbReference type="Gene3D" id="2.60.40.1120">
    <property type="entry name" value="Carboxypeptidase-like, regulatory domain"/>
    <property type="match status" value="1"/>
</dbReference>